<feature type="region of interest" description="Disordered" evidence="1">
    <location>
        <begin position="225"/>
        <end position="308"/>
    </location>
</feature>
<sequence>MGCGVSKEDFAEPSRIQQVVVRDGSPTKALEVAACSAVNTTPVTQGSTDTIIATPCASPVSLVVADVQIDTRDQETTSPASESPAPESLATAPEILHPETPALEAAPESLLPESPAPDAPPESTEHVVVDETPVLPFPCESSNEGDPCSCSKTPELEREPKGSTVAPSRTSNGLVGTLASLEEILNGNENISINSKVRVTADKIVSYGGVLRSLEDTVELQAAADEVQRKAEKEPETAETAEVEPEAHVENEPEAVPAAESDAESTQTMVNPVENHREEPESPAAPPSAFEAAPKKLPPLEAPPTFLIDKGTDPFVKAPLPTQLTKSVSATTTHDIPVSAIDLTSNGEPSPPCPPHSVETEMLTPDHVKDIKVVNGAPEFGEEKCSSPKEQTSSEGVQSADAELDNIILLETLEAGDLDYGSRVNHINHNIRVTSLTPDLGVSSNGRLSPFSTASNE</sequence>
<feature type="region of interest" description="Disordered" evidence="1">
    <location>
        <begin position="437"/>
        <end position="457"/>
    </location>
</feature>
<feature type="region of interest" description="Disordered" evidence="1">
    <location>
        <begin position="342"/>
        <end position="364"/>
    </location>
</feature>
<evidence type="ECO:0000313" key="2">
    <source>
        <dbReference type="EMBL" id="KAL2622909.1"/>
    </source>
</evidence>
<keyword evidence="3" id="KW-1185">Reference proteome</keyword>
<dbReference type="Proteomes" id="UP001605036">
    <property type="component" value="Unassembled WGS sequence"/>
</dbReference>
<organism evidence="2 3">
    <name type="scientific">Riccia fluitans</name>
    <dbReference type="NCBI Taxonomy" id="41844"/>
    <lineage>
        <taxon>Eukaryota</taxon>
        <taxon>Viridiplantae</taxon>
        <taxon>Streptophyta</taxon>
        <taxon>Embryophyta</taxon>
        <taxon>Marchantiophyta</taxon>
        <taxon>Marchantiopsida</taxon>
        <taxon>Marchantiidae</taxon>
        <taxon>Marchantiales</taxon>
        <taxon>Ricciaceae</taxon>
        <taxon>Riccia</taxon>
    </lineage>
</organism>
<feature type="compositionally biased region" description="Polar residues" evidence="1">
    <location>
        <begin position="388"/>
        <end position="397"/>
    </location>
</feature>
<comment type="caution">
    <text evidence="2">The sequence shown here is derived from an EMBL/GenBank/DDBJ whole genome shotgun (WGS) entry which is preliminary data.</text>
</comment>
<dbReference type="AlphaFoldDB" id="A0ABD1YBU7"/>
<reference evidence="2 3" key="1">
    <citation type="submission" date="2024-09" db="EMBL/GenBank/DDBJ databases">
        <title>Chromosome-scale assembly of Riccia fluitans.</title>
        <authorList>
            <person name="Paukszto L."/>
            <person name="Sawicki J."/>
            <person name="Karawczyk K."/>
            <person name="Piernik-Szablinska J."/>
            <person name="Szczecinska M."/>
            <person name="Mazdziarz M."/>
        </authorList>
    </citation>
    <scope>NUCLEOTIDE SEQUENCE [LARGE SCALE GENOMIC DNA]</scope>
    <source>
        <strain evidence="2">Rf_01</strain>
        <tissue evidence="2">Aerial parts of the thallus</tissue>
    </source>
</reference>
<evidence type="ECO:0000256" key="1">
    <source>
        <dbReference type="SAM" id="MobiDB-lite"/>
    </source>
</evidence>
<feature type="compositionally biased region" description="Polar residues" evidence="1">
    <location>
        <begin position="165"/>
        <end position="174"/>
    </location>
</feature>
<proteinExistence type="predicted"/>
<feature type="compositionally biased region" description="Basic and acidic residues" evidence="1">
    <location>
        <begin position="226"/>
        <end position="236"/>
    </location>
</feature>
<evidence type="ECO:0000313" key="3">
    <source>
        <dbReference type="Proteomes" id="UP001605036"/>
    </source>
</evidence>
<protein>
    <submittedName>
        <fullName evidence="2">Uncharacterized protein</fullName>
    </submittedName>
</protein>
<dbReference type="EMBL" id="JBHFFA010000006">
    <property type="protein sequence ID" value="KAL2622909.1"/>
    <property type="molecule type" value="Genomic_DNA"/>
</dbReference>
<feature type="compositionally biased region" description="Low complexity" evidence="1">
    <location>
        <begin position="76"/>
        <end position="94"/>
    </location>
</feature>
<feature type="region of interest" description="Disordered" evidence="1">
    <location>
        <begin position="379"/>
        <end position="399"/>
    </location>
</feature>
<gene>
    <name evidence="2" type="ORF">R1flu_003114</name>
</gene>
<accession>A0ABD1YBU7</accession>
<name>A0ABD1YBU7_9MARC</name>
<feature type="region of interest" description="Disordered" evidence="1">
    <location>
        <begin position="67"/>
        <end position="174"/>
    </location>
</feature>